<evidence type="ECO:0000313" key="1">
    <source>
        <dbReference type="EMBL" id="STX55444.1"/>
    </source>
</evidence>
<dbReference type="AlphaFoldDB" id="A0A378JNH7"/>
<name>A0A378JNH7_9GAMM</name>
<accession>A0A378JNH7</accession>
<evidence type="ECO:0000313" key="2">
    <source>
        <dbReference type="Proteomes" id="UP000254968"/>
    </source>
</evidence>
<dbReference type="Proteomes" id="UP000254968">
    <property type="component" value="Unassembled WGS sequence"/>
</dbReference>
<keyword evidence="2" id="KW-1185">Reference proteome</keyword>
<proteinExistence type="predicted"/>
<dbReference type="EMBL" id="UGNV01000002">
    <property type="protein sequence ID" value="STX55444.1"/>
    <property type="molecule type" value="Genomic_DNA"/>
</dbReference>
<protein>
    <submittedName>
        <fullName evidence="1">Type IV secretory protein VirB4 components</fullName>
    </submittedName>
</protein>
<reference evidence="1 2" key="1">
    <citation type="submission" date="2018-06" db="EMBL/GenBank/DDBJ databases">
        <authorList>
            <consortium name="Pathogen Informatics"/>
            <person name="Doyle S."/>
        </authorList>
    </citation>
    <scope>NUCLEOTIDE SEQUENCE [LARGE SCALE GENOMIC DNA]</scope>
    <source>
        <strain evidence="1 2">NCTC13315</strain>
    </source>
</reference>
<organism evidence="1 2">
    <name type="scientific">Legionella beliardensis</name>
    <dbReference type="NCBI Taxonomy" id="91822"/>
    <lineage>
        <taxon>Bacteria</taxon>
        <taxon>Pseudomonadati</taxon>
        <taxon>Pseudomonadota</taxon>
        <taxon>Gammaproteobacteria</taxon>
        <taxon>Legionellales</taxon>
        <taxon>Legionellaceae</taxon>
        <taxon>Legionella</taxon>
    </lineage>
</organism>
<gene>
    <name evidence="1" type="ORF">NCTC13315_02816</name>
</gene>
<sequence>MPACLGSQFTADYLERLNDLMTKMTREQGLFIDPKTDLPYRGRQRRIRVLFYRLYQQGLNVTRAAAVEEHEAILETDLYQVKSPRLNLKTFNG</sequence>